<reference evidence="6" key="1">
    <citation type="submission" date="2021-06" db="EMBL/GenBank/DDBJ databases">
        <authorList>
            <person name="Kallberg Y."/>
            <person name="Tangrot J."/>
            <person name="Rosling A."/>
        </authorList>
    </citation>
    <scope>NUCLEOTIDE SEQUENCE</scope>
    <source>
        <strain evidence="6">IA702</strain>
    </source>
</reference>
<dbReference type="InterPro" id="IPR002123">
    <property type="entry name" value="Plipid/glycerol_acylTrfase"/>
</dbReference>
<keyword evidence="4" id="KW-0812">Transmembrane</keyword>
<evidence type="ECO:0000313" key="6">
    <source>
        <dbReference type="EMBL" id="CAG8564404.1"/>
    </source>
</evidence>
<dbReference type="AlphaFoldDB" id="A0A9N9BDU7"/>
<dbReference type="SMART" id="SM00563">
    <property type="entry name" value="PlsC"/>
    <property type="match status" value="1"/>
</dbReference>
<keyword evidence="4" id="KW-0472">Membrane</keyword>
<feature type="transmembrane region" description="Helical" evidence="4">
    <location>
        <begin position="12"/>
        <end position="38"/>
    </location>
</feature>
<gene>
    <name evidence="6" type="ORF">POCULU_LOCUS5673</name>
</gene>
<dbReference type="OrthoDB" id="189226at2759"/>
<dbReference type="PANTHER" id="PTHR10983">
    <property type="entry name" value="1-ACYLGLYCEROL-3-PHOSPHATE ACYLTRANSFERASE-RELATED"/>
    <property type="match status" value="1"/>
</dbReference>
<keyword evidence="2" id="KW-0808">Transferase</keyword>
<evidence type="ECO:0000256" key="1">
    <source>
        <dbReference type="ARBA" id="ARBA00008655"/>
    </source>
</evidence>
<sequence>MLTPLTKMIRALFYGTALFSLAIGINVVQLWSVLLIPFSRRRVWNINTRGAFSLWWVMQYIFERRHKGKISYSGDELSSGDSAIVISNHRSFSDFYMLHSIAVRRNMLPHLKYFAKDSLKFIPFFGWGMWLMGMLFVTRNWTQDEAKIEKMFKTIKRYEAPVWIVNFLEGTRATPQKLKDSQQYARKNNLPVLKNLLNPRTKGFLACVRQLRNTHVKYVYGRTARTKNEKKTADLPMPPNLIQVHAYPVLSPPWSFHVHIRRYAIEDLPKSEEKLVEWVKRVFVDKDNLLEEMKKHWTNAKAL</sequence>
<dbReference type="GO" id="GO:0003841">
    <property type="term" value="F:1-acylglycerol-3-phosphate O-acyltransferase activity"/>
    <property type="evidence" value="ECO:0007669"/>
    <property type="project" value="TreeGrafter"/>
</dbReference>
<dbReference type="Pfam" id="PF01553">
    <property type="entry name" value="Acyltransferase"/>
    <property type="match status" value="1"/>
</dbReference>
<dbReference type="SUPFAM" id="SSF69593">
    <property type="entry name" value="Glycerol-3-phosphate (1)-acyltransferase"/>
    <property type="match status" value="1"/>
</dbReference>
<dbReference type="InterPro" id="IPR032098">
    <property type="entry name" value="Acyltransf_C"/>
</dbReference>
<dbReference type="GO" id="GO:0012505">
    <property type="term" value="C:endomembrane system"/>
    <property type="evidence" value="ECO:0007669"/>
    <property type="project" value="TreeGrafter"/>
</dbReference>
<accession>A0A9N9BDU7</accession>
<evidence type="ECO:0000259" key="5">
    <source>
        <dbReference type="SMART" id="SM00563"/>
    </source>
</evidence>
<dbReference type="CDD" id="cd07990">
    <property type="entry name" value="LPLAT_LCLAT1-like"/>
    <property type="match status" value="1"/>
</dbReference>
<comment type="caution">
    <text evidence="6">The sequence shown here is derived from an EMBL/GenBank/DDBJ whole genome shotgun (WGS) entry which is preliminary data.</text>
</comment>
<protein>
    <submittedName>
        <fullName evidence="6">5607_t:CDS:1</fullName>
    </submittedName>
</protein>
<dbReference type="Proteomes" id="UP000789572">
    <property type="component" value="Unassembled WGS sequence"/>
</dbReference>
<evidence type="ECO:0000256" key="2">
    <source>
        <dbReference type="ARBA" id="ARBA00022679"/>
    </source>
</evidence>
<evidence type="ECO:0000313" key="7">
    <source>
        <dbReference type="Proteomes" id="UP000789572"/>
    </source>
</evidence>
<keyword evidence="3" id="KW-0012">Acyltransferase</keyword>
<dbReference type="Pfam" id="PF16076">
    <property type="entry name" value="Acyltransf_C"/>
    <property type="match status" value="1"/>
</dbReference>
<dbReference type="PANTHER" id="PTHR10983:SF24">
    <property type="entry name" value="1-ACYLGLYCEROL-3-PHOSPHATE O-ACYLTRANSFERASE 3, ISOFORM E-RELATED"/>
    <property type="match status" value="1"/>
</dbReference>
<feature type="non-terminal residue" evidence="6">
    <location>
        <position position="303"/>
    </location>
</feature>
<proteinExistence type="inferred from homology"/>
<keyword evidence="4" id="KW-1133">Transmembrane helix</keyword>
<organism evidence="6 7">
    <name type="scientific">Paraglomus occultum</name>
    <dbReference type="NCBI Taxonomy" id="144539"/>
    <lineage>
        <taxon>Eukaryota</taxon>
        <taxon>Fungi</taxon>
        <taxon>Fungi incertae sedis</taxon>
        <taxon>Mucoromycota</taxon>
        <taxon>Glomeromycotina</taxon>
        <taxon>Glomeromycetes</taxon>
        <taxon>Paraglomerales</taxon>
        <taxon>Paraglomeraceae</taxon>
        <taxon>Paraglomus</taxon>
    </lineage>
</organism>
<feature type="domain" description="Phospholipid/glycerol acyltransferase" evidence="5">
    <location>
        <begin position="83"/>
        <end position="205"/>
    </location>
</feature>
<name>A0A9N9BDU7_9GLOM</name>
<comment type="similarity">
    <text evidence="1">Belongs to the 1-acyl-sn-glycerol-3-phosphate acyltransferase family.</text>
</comment>
<keyword evidence="7" id="KW-1185">Reference proteome</keyword>
<dbReference type="EMBL" id="CAJVPJ010000904">
    <property type="protein sequence ID" value="CAG8564404.1"/>
    <property type="molecule type" value="Genomic_DNA"/>
</dbReference>
<evidence type="ECO:0000256" key="4">
    <source>
        <dbReference type="SAM" id="Phobius"/>
    </source>
</evidence>
<evidence type="ECO:0000256" key="3">
    <source>
        <dbReference type="ARBA" id="ARBA00023315"/>
    </source>
</evidence>